<dbReference type="Proteomes" id="UP000268016">
    <property type="component" value="Unassembled WGS sequence"/>
</dbReference>
<evidence type="ECO:0000313" key="2">
    <source>
        <dbReference type="EMBL" id="ROU02675.1"/>
    </source>
</evidence>
<evidence type="ECO:0000256" key="1">
    <source>
        <dbReference type="ARBA" id="ARBA00007274"/>
    </source>
</evidence>
<dbReference type="SUPFAM" id="SSF51161">
    <property type="entry name" value="Trimeric LpxA-like enzymes"/>
    <property type="match status" value="1"/>
</dbReference>
<name>A0A3N2R5A1_9RHOB</name>
<keyword evidence="2" id="KW-0808">Transferase</keyword>
<comment type="caution">
    <text evidence="2">The sequence shown here is derived from an EMBL/GenBank/DDBJ whole genome shotgun (WGS) entry which is preliminary data.</text>
</comment>
<reference evidence="2 3" key="1">
    <citation type="submission" date="2018-10" db="EMBL/GenBank/DDBJ databases">
        <title>Histidinibacterium lentulum gen. nov., sp. nov., a marine bacterium from the culture broth of Picochlorum sp. 122.</title>
        <authorList>
            <person name="Wang G."/>
        </authorList>
    </citation>
    <scope>NUCLEOTIDE SEQUENCE [LARGE SCALE GENOMIC DNA]</scope>
    <source>
        <strain evidence="2 3">B17</strain>
    </source>
</reference>
<gene>
    <name evidence="2" type="ORF">EAT49_10155</name>
</gene>
<proteinExistence type="inferred from homology"/>
<dbReference type="PANTHER" id="PTHR43300">
    <property type="entry name" value="ACETYLTRANSFERASE"/>
    <property type="match status" value="1"/>
</dbReference>
<dbReference type="InterPro" id="IPR001451">
    <property type="entry name" value="Hexapep"/>
</dbReference>
<dbReference type="Gene3D" id="2.160.10.10">
    <property type="entry name" value="Hexapeptide repeat proteins"/>
    <property type="match status" value="1"/>
</dbReference>
<dbReference type="EMBL" id="RDRB01000004">
    <property type="protein sequence ID" value="ROU02675.1"/>
    <property type="molecule type" value="Genomic_DNA"/>
</dbReference>
<dbReference type="PANTHER" id="PTHR43300:SF11">
    <property type="entry name" value="ACETYLTRANSFERASE RV3034C-RELATED"/>
    <property type="match status" value="1"/>
</dbReference>
<dbReference type="OrthoDB" id="9815592at2"/>
<dbReference type="CDD" id="cd03349">
    <property type="entry name" value="LbH_XAT"/>
    <property type="match status" value="1"/>
</dbReference>
<dbReference type="RefSeq" id="WP_123642197.1">
    <property type="nucleotide sequence ID" value="NZ_ML119084.1"/>
</dbReference>
<accession>A0A3N2R5A1</accession>
<dbReference type="AlphaFoldDB" id="A0A3N2R5A1"/>
<dbReference type="Pfam" id="PF00132">
    <property type="entry name" value="Hexapep"/>
    <property type="match status" value="1"/>
</dbReference>
<organism evidence="2 3">
    <name type="scientific">Histidinibacterium lentulum</name>
    <dbReference type="NCBI Taxonomy" id="2480588"/>
    <lineage>
        <taxon>Bacteria</taxon>
        <taxon>Pseudomonadati</taxon>
        <taxon>Pseudomonadota</taxon>
        <taxon>Alphaproteobacteria</taxon>
        <taxon>Rhodobacterales</taxon>
        <taxon>Paracoccaceae</taxon>
        <taxon>Histidinibacterium</taxon>
    </lineage>
</organism>
<protein>
    <submittedName>
        <fullName evidence="2">Antibiotic acetyltransferase</fullName>
    </submittedName>
</protein>
<evidence type="ECO:0000313" key="3">
    <source>
        <dbReference type="Proteomes" id="UP000268016"/>
    </source>
</evidence>
<sequence length="216" mass="22580">MPAPLPASGTRNPLILPDATAHPGTVFLAAAIDHPRWEVGAYSYASADVPPEDWAMALAPYLHPMQAEGLTIGRFCQIAQGVEFLEGANHRRDGFSSYPFFIFTGFGADRASMPAPGPGTEIGHDVWIGRDAKILPGARIGSGCIVGAGAVAGGRLPPYSVVAGNPGRVVRRRFDGATIAALLEIAWWDWPPEQILAAEAAICGGDLAALRAAAEG</sequence>
<keyword evidence="3" id="KW-1185">Reference proteome</keyword>
<dbReference type="InterPro" id="IPR011004">
    <property type="entry name" value="Trimer_LpxA-like_sf"/>
</dbReference>
<dbReference type="InterPro" id="IPR050179">
    <property type="entry name" value="Trans_hexapeptide_repeat"/>
</dbReference>
<dbReference type="GO" id="GO:0016740">
    <property type="term" value="F:transferase activity"/>
    <property type="evidence" value="ECO:0007669"/>
    <property type="project" value="UniProtKB-KW"/>
</dbReference>
<comment type="similarity">
    <text evidence="1">Belongs to the transferase hexapeptide repeat family.</text>
</comment>